<sequence length="866" mass="95905">MRKTVPVKKRQALTTDTNQSGTRSTRSSSASSAKKQPTRNSSANEKKSGKQVAGQTKRPTLVVRKNKGKPLGSKKDAGKSAKGSPKRKQQHRPPVTDKKPQPPDKKNKKAAKTKPAKRAKSDGRAEHVKPEDQPVEVVIHVKSPRVGRIAKTKMGLVSGKVQKRKIQKPKLKPETKALKRDLIKRLTDKSDENFVDTILEVSLVSKKVLPPKKKLDEPPQAMEQLPVLARDPSPVKIKEVNRPKKEIKKKKAVEKDHKEEFVLKEIEKKVPSPSEPRNDLKAVKKEEEKKLRQPPKKKIEVKKVKKKSEETPPAVQSPAPEMSPPTPVGIDGGKSSDSEDSTSLKIRKLRLMEKAKLVEPREEPVDEVKETQKSVCPSTFKKEIEAPDNKQSSEVVGNDQEEKLAEETKEGERASCSDSSPKPSGTAESGRNDKSGSDSDQRARRMRLFGFWSGPKRHRVASLNALAKVHCLYENESRGAMLEMLKKSARREKKPGRPPRPEPKPVVPPSTRTLRSAPGLRSVGRHLDIMSALSTTTSPSSSSDDAEETSSVRKLSLPPVKQQPPSPESSEEDKKEEEEEPTPAVPPKKVVRKRRKRSELVMDLKDMVVRKRMASLNASAMLAATYSMEKRSSKHGDEDTKRRRRHNRDTSSESDDETSETTSDEEVIVSGGSKKVAVIVNQDTDVTITGVYVNSTTRSTRHEGFCSIAGMQYRISSTSHTQTETTAVSAETVVHTDHRIVSPPSVKDGDEREKEDNKRGASSGDGSSSGPVQVACKSYTPLGALSSMQPPGDQASSHHLRRHHHPPPAQCSSSNSAFSAPPPYHHQHHDIHGEFAIPYFNLLCMIITSFQIKKNLPRPESFFRGG</sequence>
<evidence type="ECO:0000256" key="1">
    <source>
        <dbReference type="SAM" id="MobiDB-lite"/>
    </source>
</evidence>
<feature type="region of interest" description="Disordered" evidence="1">
    <location>
        <begin position="720"/>
        <end position="826"/>
    </location>
</feature>
<feature type="compositionally biased region" description="Basic residues" evidence="1">
    <location>
        <begin position="161"/>
        <end position="170"/>
    </location>
</feature>
<feature type="compositionally biased region" description="Low complexity" evidence="1">
    <location>
        <begin position="22"/>
        <end position="35"/>
    </location>
</feature>
<feature type="compositionally biased region" description="Basic and acidic residues" evidence="1">
    <location>
        <begin position="400"/>
        <end position="415"/>
    </location>
</feature>
<dbReference type="InterPro" id="IPR053032">
    <property type="entry name" value="BAH_domain-containing"/>
</dbReference>
<protein>
    <submittedName>
        <fullName evidence="2">Uncharacterized protein</fullName>
    </submittedName>
</protein>
<feature type="compositionally biased region" description="Low complexity" evidence="1">
    <location>
        <begin position="531"/>
        <end position="543"/>
    </location>
</feature>
<feature type="region of interest" description="Disordered" evidence="1">
    <location>
        <begin position="210"/>
        <end position="442"/>
    </location>
</feature>
<feature type="compositionally biased region" description="Acidic residues" evidence="1">
    <location>
        <begin position="569"/>
        <end position="581"/>
    </location>
</feature>
<dbReference type="AlphaFoldDB" id="A0ABD0ZDK8"/>
<keyword evidence="3" id="KW-1185">Reference proteome</keyword>
<feature type="compositionally biased region" description="Basic and acidic residues" evidence="1">
    <location>
        <begin position="119"/>
        <end position="132"/>
    </location>
</feature>
<name>A0ABD0ZDK8_9HEMI</name>
<gene>
    <name evidence="2" type="ORF">AAG570_008970</name>
</gene>
<feature type="compositionally biased region" description="Polar residues" evidence="1">
    <location>
        <begin position="12"/>
        <end position="21"/>
    </location>
</feature>
<reference evidence="2 3" key="1">
    <citation type="submission" date="2024-07" db="EMBL/GenBank/DDBJ databases">
        <title>Chromosome-level genome assembly of the water stick insect Ranatra chinensis (Heteroptera: Nepidae).</title>
        <authorList>
            <person name="Liu X."/>
        </authorList>
    </citation>
    <scope>NUCLEOTIDE SEQUENCE [LARGE SCALE GENOMIC DNA]</scope>
    <source>
        <strain evidence="2">Cailab_2021Rc</strain>
        <tissue evidence="2">Muscle</tissue>
    </source>
</reference>
<dbReference type="PANTHER" id="PTHR46576">
    <property type="entry name" value="BROMO ADJACENT HOMOLOGY DOMAIN-CONTAINING 1 PROTEIN"/>
    <property type="match status" value="1"/>
</dbReference>
<feature type="compositionally biased region" description="Basic and acidic residues" evidence="1">
    <location>
        <begin position="94"/>
        <end position="105"/>
    </location>
</feature>
<feature type="compositionally biased region" description="Polar residues" evidence="1">
    <location>
        <begin position="786"/>
        <end position="797"/>
    </location>
</feature>
<feature type="compositionally biased region" description="Low complexity" evidence="1">
    <location>
        <begin position="760"/>
        <end position="770"/>
    </location>
</feature>
<proteinExistence type="predicted"/>
<feature type="compositionally biased region" description="Low complexity" evidence="1">
    <location>
        <begin position="721"/>
        <end position="733"/>
    </location>
</feature>
<organism evidence="2 3">
    <name type="scientific">Ranatra chinensis</name>
    <dbReference type="NCBI Taxonomy" id="642074"/>
    <lineage>
        <taxon>Eukaryota</taxon>
        <taxon>Metazoa</taxon>
        <taxon>Ecdysozoa</taxon>
        <taxon>Arthropoda</taxon>
        <taxon>Hexapoda</taxon>
        <taxon>Insecta</taxon>
        <taxon>Pterygota</taxon>
        <taxon>Neoptera</taxon>
        <taxon>Paraneoptera</taxon>
        <taxon>Hemiptera</taxon>
        <taxon>Heteroptera</taxon>
        <taxon>Panheteroptera</taxon>
        <taxon>Nepomorpha</taxon>
        <taxon>Nepidae</taxon>
        <taxon>Ranatrinae</taxon>
        <taxon>Ranatra</taxon>
    </lineage>
</organism>
<feature type="compositionally biased region" description="Low complexity" evidence="1">
    <location>
        <begin position="810"/>
        <end position="819"/>
    </location>
</feature>
<feature type="compositionally biased region" description="Basic and acidic residues" evidence="1">
    <location>
        <begin position="747"/>
        <end position="759"/>
    </location>
</feature>
<evidence type="ECO:0000313" key="3">
    <source>
        <dbReference type="Proteomes" id="UP001558652"/>
    </source>
</evidence>
<feature type="region of interest" description="Disordered" evidence="1">
    <location>
        <begin position="1"/>
        <end position="173"/>
    </location>
</feature>
<feature type="compositionally biased region" description="Polar residues" evidence="1">
    <location>
        <begin position="416"/>
        <end position="429"/>
    </location>
</feature>
<feature type="compositionally biased region" description="Basic residues" evidence="1">
    <location>
        <begin position="106"/>
        <end position="118"/>
    </location>
</feature>
<feature type="compositionally biased region" description="Basic and acidic residues" evidence="1">
    <location>
        <begin position="430"/>
        <end position="442"/>
    </location>
</feature>
<evidence type="ECO:0000313" key="2">
    <source>
        <dbReference type="EMBL" id="KAL1138908.1"/>
    </source>
</evidence>
<feature type="compositionally biased region" description="Basic residues" evidence="1">
    <location>
        <begin position="142"/>
        <end position="151"/>
    </location>
</feature>
<feature type="compositionally biased region" description="Basic and acidic residues" evidence="1">
    <location>
        <begin position="253"/>
        <end position="310"/>
    </location>
</feature>
<feature type="compositionally biased region" description="Acidic residues" evidence="1">
    <location>
        <begin position="652"/>
        <end position="667"/>
    </location>
</feature>
<feature type="region of interest" description="Disordered" evidence="1">
    <location>
        <begin position="483"/>
        <end position="595"/>
    </location>
</feature>
<feature type="compositionally biased region" description="Basic residues" evidence="1">
    <location>
        <begin position="487"/>
        <end position="497"/>
    </location>
</feature>
<accession>A0ABD0ZDK8</accession>
<feature type="region of interest" description="Disordered" evidence="1">
    <location>
        <begin position="627"/>
        <end position="668"/>
    </location>
</feature>
<dbReference type="EMBL" id="JBFDAA010000003">
    <property type="protein sequence ID" value="KAL1138908.1"/>
    <property type="molecule type" value="Genomic_DNA"/>
</dbReference>
<dbReference type="PANTHER" id="PTHR46576:SF1">
    <property type="entry name" value="BROMO ADJACENT HOMOLOGY DOMAIN-CONTAINING 1 PROTEIN"/>
    <property type="match status" value="1"/>
</dbReference>
<comment type="caution">
    <text evidence="2">The sequence shown here is derived from an EMBL/GenBank/DDBJ whole genome shotgun (WGS) entry which is preliminary data.</text>
</comment>
<feature type="compositionally biased region" description="Basic residues" evidence="1">
    <location>
        <begin position="1"/>
        <end position="11"/>
    </location>
</feature>
<dbReference type="Proteomes" id="UP001558652">
    <property type="component" value="Unassembled WGS sequence"/>
</dbReference>
<feature type="compositionally biased region" description="Basic and acidic residues" evidence="1">
    <location>
        <begin position="628"/>
        <end position="641"/>
    </location>
</feature>
<feature type="compositionally biased region" description="Basic and acidic residues" evidence="1">
    <location>
        <begin position="350"/>
        <end position="372"/>
    </location>
</feature>